<proteinExistence type="predicted"/>
<feature type="region of interest" description="Disordered" evidence="1">
    <location>
        <begin position="1"/>
        <end position="60"/>
    </location>
</feature>
<reference evidence="2 3" key="1">
    <citation type="journal article" date="2021" name="Sci. Rep.">
        <title>The genome of the diatom Chaetoceros tenuissimus carries an ancient integrated fragment of an extant virus.</title>
        <authorList>
            <person name="Hongo Y."/>
            <person name="Kimura K."/>
            <person name="Takaki Y."/>
            <person name="Yoshida Y."/>
            <person name="Baba S."/>
            <person name="Kobayashi G."/>
            <person name="Nagasaki K."/>
            <person name="Hano T."/>
            <person name="Tomaru Y."/>
        </authorList>
    </citation>
    <scope>NUCLEOTIDE SEQUENCE [LARGE SCALE GENOMIC DNA]</scope>
    <source>
        <strain evidence="2 3">NIES-3715</strain>
    </source>
</reference>
<gene>
    <name evidence="2" type="ORF">CTEN210_15025</name>
</gene>
<name>A0AAD3HCW0_9STRA</name>
<feature type="compositionally biased region" description="Pro residues" evidence="1">
    <location>
        <begin position="45"/>
        <end position="55"/>
    </location>
</feature>
<sequence>MSENTFPSTASSLSSSRTPNRRKGKRIFRSMNNKQKHDDHHNGTAPPPMTPPKSPTSPFVKFKSKLNHDKRFKSPWSRHKNKNITVKHSPMQKRSEKTIIGNDTFDGIEISLNDKGMELTHVLGNDDDGDSVVSPLKSMDGIMDHTTKVYWKGDSLFHGNNHEDAMDSDSDDDDESDEPKLHFLEHQILVPRRLKERKQKQNKMQLESLRYHAICDADADTVRKKHRVPIQRRASDDVHIVEMGYDEQMKMLESQPIRTEKSLARKELTNLWTEMKAIEVERMELDVDGKVANQIRWRKCTKASCNAHFDIDMYLDSSDTKKIFNNVKALTDTKVKKYLRSRRGTCVHAGFSLQGNNDICKTFATKCGGNPNSCAPHSSLKDCASFLKLFGIGVVSTSANAIRHMSIMESKDEEAIQGTYFISKDDGRSNYGGTLPARLIERIDNEDGLSFDSAMRKIRYISTGPNDSYFVELFTGHSFWSIGKYDEAFQTVMDTVHVHRIAFGSFQMDSSWIIISREGQLAWRNIPPRLHNLLKSRKPEQAAPCEVSLGHEGTYFIKFLDGEIDYMLPTFVDFIASRILERGAAITNISLNVNCPNAFIIRHTDL</sequence>
<dbReference type="Proteomes" id="UP001054902">
    <property type="component" value="Unassembled WGS sequence"/>
</dbReference>
<protein>
    <submittedName>
        <fullName evidence="2">Uncharacterized protein</fullName>
    </submittedName>
</protein>
<evidence type="ECO:0000313" key="3">
    <source>
        <dbReference type="Proteomes" id="UP001054902"/>
    </source>
</evidence>
<comment type="caution">
    <text evidence="2">The sequence shown here is derived from an EMBL/GenBank/DDBJ whole genome shotgun (WGS) entry which is preliminary data.</text>
</comment>
<dbReference type="EMBL" id="BLLK01000062">
    <property type="protein sequence ID" value="GFH58549.1"/>
    <property type="molecule type" value="Genomic_DNA"/>
</dbReference>
<keyword evidence="3" id="KW-1185">Reference proteome</keyword>
<evidence type="ECO:0000313" key="2">
    <source>
        <dbReference type="EMBL" id="GFH58549.1"/>
    </source>
</evidence>
<dbReference type="AlphaFoldDB" id="A0AAD3HCW0"/>
<evidence type="ECO:0000256" key="1">
    <source>
        <dbReference type="SAM" id="MobiDB-lite"/>
    </source>
</evidence>
<organism evidence="2 3">
    <name type="scientific">Chaetoceros tenuissimus</name>
    <dbReference type="NCBI Taxonomy" id="426638"/>
    <lineage>
        <taxon>Eukaryota</taxon>
        <taxon>Sar</taxon>
        <taxon>Stramenopiles</taxon>
        <taxon>Ochrophyta</taxon>
        <taxon>Bacillariophyta</taxon>
        <taxon>Coscinodiscophyceae</taxon>
        <taxon>Chaetocerotophycidae</taxon>
        <taxon>Chaetocerotales</taxon>
        <taxon>Chaetocerotaceae</taxon>
        <taxon>Chaetoceros</taxon>
    </lineage>
</organism>
<feature type="compositionally biased region" description="Basic residues" evidence="1">
    <location>
        <begin position="19"/>
        <end position="28"/>
    </location>
</feature>
<accession>A0AAD3HCW0</accession>